<dbReference type="AlphaFoldDB" id="A0A150LF54"/>
<organism evidence="1 3">
    <name type="scientific">Heyndrickxia sporothermodurans</name>
    <dbReference type="NCBI Taxonomy" id="46224"/>
    <lineage>
        <taxon>Bacteria</taxon>
        <taxon>Bacillati</taxon>
        <taxon>Bacillota</taxon>
        <taxon>Bacilli</taxon>
        <taxon>Bacillales</taxon>
        <taxon>Bacillaceae</taxon>
        <taxon>Heyndrickxia</taxon>
    </lineage>
</organism>
<evidence type="ECO:0000313" key="4">
    <source>
        <dbReference type="Proteomes" id="UP000595512"/>
    </source>
</evidence>
<dbReference type="InterPro" id="IPR025716">
    <property type="entry name" value="Post-transcriptional_regulator"/>
</dbReference>
<dbReference type="EMBL" id="CP066701">
    <property type="protein sequence ID" value="QQX24201.1"/>
    <property type="molecule type" value="Genomic_DNA"/>
</dbReference>
<proteinExistence type="predicted"/>
<evidence type="ECO:0000313" key="2">
    <source>
        <dbReference type="EMBL" id="QQX24201.1"/>
    </source>
</evidence>
<gene>
    <name evidence="1" type="ORF">B4102_1690</name>
    <name evidence="2" type="ORF">JGZ69_15455</name>
</gene>
<accession>A0A150LF54</accession>
<evidence type="ECO:0000313" key="3">
    <source>
        <dbReference type="Proteomes" id="UP000075666"/>
    </source>
</evidence>
<dbReference type="Pfam" id="PF13797">
    <property type="entry name" value="Post_transc_reg"/>
    <property type="match status" value="1"/>
</dbReference>
<keyword evidence="3" id="KW-1185">Reference proteome</keyword>
<protein>
    <submittedName>
        <fullName evidence="2">Post-transcriptional regulator</fullName>
    </submittedName>
</protein>
<dbReference type="Proteomes" id="UP000595512">
    <property type="component" value="Chromosome"/>
</dbReference>
<dbReference type="STRING" id="46224.B4102_1690"/>
<dbReference type="EMBL" id="LQYN01000011">
    <property type="protein sequence ID" value="KYD10904.1"/>
    <property type="molecule type" value="Genomic_DNA"/>
</dbReference>
<dbReference type="Proteomes" id="UP000075666">
    <property type="component" value="Unassembled WGS sequence"/>
</dbReference>
<dbReference type="OrthoDB" id="2990595at2"/>
<evidence type="ECO:0000313" key="1">
    <source>
        <dbReference type="EMBL" id="KYD10904.1"/>
    </source>
</evidence>
<name>A0A150LF54_9BACI</name>
<reference evidence="1 3" key="1">
    <citation type="submission" date="2016-01" db="EMBL/GenBank/DDBJ databases">
        <title>Genome Sequences of Twelve Sporeforming Bacillus Species Isolated from Foods.</title>
        <authorList>
            <person name="Berendsen E.M."/>
            <person name="Wells-Bennik M.H."/>
            <person name="Krawcyk A.O."/>
            <person name="De Jong A."/>
            <person name="Holsappel S."/>
            <person name="Eijlander R.T."/>
            <person name="Kuipers O.P."/>
        </authorList>
    </citation>
    <scope>NUCLEOTIDE SEQUENCE [LARGE SCALE GENOMIC DNA]</scope>
    <source>
        <strain evidence="1 3">B4102</strain>
    </source>
</reference>
<dbReference type="PATRIC" id="fig|46224.3.peg.747"/>
<dbReference type="RefSeq" id="WP_066227482.1">
    <property type="nucleotide sequence ID" value="NZ_CP066701.1"/>
</dbReference>
<dbReference type="KEGG" id="hspo:JGZ69_15455"/>
<reference evidence="2 4" key="2">
    <citation type="submission" date="2020-12" db="EMBL/GenBank/DDBJ databases">
        <title>Taxonomic evaluation of the Bacillus sporothermodurans group of bacteria based on whole genome sequences.</title>
        <authorList>
            <person name="Fiedler G."/>
            <person name="Herbstmann A.-D."/>
            <person name="Doll E."/>
            <person name="Wenning M."/>
            <person name="Brinks E."/>
            <person name="Kabisch J."/>
            <person name="Breitenwieser F."/>
            <person name="Lappann M."/>
            <person name="Boehnlein C."/>
            <person name="Franz C."/>
        </authorList>
    </citation>
    <scope>NUCLEOTIDE SEQUENCE [LARGE SCALE GENOMIC DNA]</scope>
    <source>
        <strain evidence="2 4">DSM 10599</strain>
    </source>
</reference>
<sequence>MREVDQLYDKYFNLLEPALKSKLDEFDLMGYEHVTMEELWKYLTKKKWKKRKSEIHIHELVSDILALKAGDFMNFAAIEAYRSPNWFAELNEDELQELLKPND</sequence>